<keyword evidence="7" id="KW-1185">Reference proteome</keyword>
<evidence type="ECO:0000313" key="7">
    <source>
        <dbReference type="Proteomes" id="UP001291926"/>
    </source>
</evidence>
<organism evidence="6 7">
    <name type="scientific">Penstemon davidsonii</name>
    <dbReference type="NCBI Taxonomy" id="160366"/>
    <lineage>
        <taxon>Eukaryota</taxon>
        <taxon>Viridiplantae</taxon>
        <taxon>Streptophyta</taxon>
        <taxon>Embryophyta</taxon>
        <taxon>Tracheophyta</taxon>
        <taxon>Spermatophyta</taxon>
        <taxon>Magnoliopsida</taxon>
        <taxon>eudicotyledons</taxon>
        <taxon>Gunneridae</taxon>
        <taxon>Pentapetalae</taxon>
        <taxon>asterids</taxon>
        <taxon>lamiids</taxon>
        <taxon>Lamiales</taxon>
        <taxon>Plantaginaceae</taxon>
        <taxon>Cheloneae</taxon>
        <taxon>Penstemon</taxon>
    </lineage>
</organism>
<dbReference type="SMART" id="SM00015">
    <property type="entry name" value="IQ"/>
    <property type="match status" value="2"/>
</dbReference>
<dbReference type="EMBL" id="JAYDYQ010002688">
    <property type="protein sequence ID" value="KAK4478121.1"/>
    <property type="molecule type" value="Genomic_DNA"/>
</dbReference>
<evidence type="ECO:0000256" key="1">
    <source>
        <dbReference type="ARBA" id="ARBA00022860"/>
    </source>
</evidence>
<feature type="domain" description="DUF4005" evidence="5">
    <location>
        <begin position="224"/>
        <end position="304"/>
    </location>
</feature>
<dbReference type="PROSITE" id="PS50096">
    <property type="entry name" value="IQ"/>
    <property type="match status" value="2"/>
</dbReference>
<evidence type="ECO:0000313" key="6">
    <source>
        <dbReference type="EMBL" id="KAK4478121.1"/>
    </source>
</evidence>
<name>A0ABR0CNN4_9LAMI</name>
<evidence type="ECO:0000256" key="3">
    <source>
        <dbReference type="ARBA" id="ARBA00024378"/>
    </source>
</evidence>
<evidence type="ECO:0000259" key="5">
    <source>
        <dbReference type="Pfam" id="PF13178"/>
    </source>
</evidence>
<evidence type="ECO:0000256" key="2">
    <source>
        <dbReference type="ARBA" id="ARBA00024341"/>
    </source>
</evidence>
<dbReference type="Gene3D" id="1.20.5.190">
    <property type="match status" value="1"/>
</dbReference>
<dbReference type="CDD" id="cd23767">
    <property type="entry name" value="IQCD"/>
    <property type="match status" value="1"/>
</dbReference>
<feature type="non-terminal residue" evidence="6">
    <location>
        <position position="503"/>
    </location>
</feature>
<dbReference type="PANTHER" id="PTHR32295">
    <property type="entry name" value="IQ-DOMAIN 5-RELATED"/>
    <property type="match status" value="1"/>
</dbReference>
<dbReference type="Pfam" id="PF13178">
    <property type="entry name" value="DUF4005"/>
    <property type="match status" value="1"/>
</dbReference>
<keyword evidence="1" id="KW-0112">Calmodulin-binding</keyword>
<protein>
    <recommendedName>
        <fullName evidence="5">DUF4005 domain-containing protein</fullName>
    </recommendedName>
</protein>
<dbReference type="Proteomes" id="UP001291926">
    <property type="component" value="Unassembled WGS sequence"/>
</dbReference>
<dbReference type="Gene3D" id="3.40.50.620">
    <property type="entry name" value="HUPs"/>
    <property type="match status" value="1"/>
</dbReference>
<feature type="region of interest" description="Disordered" evidence="4">
    <location>
        <begin position="377"/>
        <end position="436"/>
    </location>
</feature>
<comment type="subunit">
    <text evidence="3">Binds to multiple calmodulin (CaM) in the presence of Ca(2+) and CaM-like proteins.</text>
</comment>
<sequence>MGKTGKWLRNFLTGKKDHKEKDQSKINPISIPQPTTPKEKRRWSFRRSSTTLPLAAVAVIQLTADAAERTIAYEEAAAIKIQSVFRGYLARKALKALKGLVKLQALVRGHLVRKQATATLRCMQALVTVQARARAQRLLMAAEETIHINQRQFNHRKSTQDNKFVQSNQDYDRGLEENIKIVEMDLGHYNPVTKSRNSYSSRTHVDKTEITDFEEHSFNTAQSSPQCYSTISKHDSEKLPFSYPRSEYAESLYNDYTFCPNYMSNTESSRAKARSHSAPKQRPVESTYERQLSNKGRPSLEGRNVPRAVRMQRSSSHVGSTAKGYQYPLSVKLDKSTVSLKDSECGSTNTMLTNTIYCRSLVGFNVLPPAVFGSISGSRSTFPSRGSSSTPPRGSDPAAPSPPRARAAAPAPPPPRAPCAPLRRGSCSATPQAPTLHYHHHKKLNGKSSSMIMVEPYKHKYPYDWRTKKPTIFKATEQWFASVEGFRNAAMDAINQVTWTPSQ</sequence>
<feature type="region of interest" description="Disordered" evidence="4">
    <location>
        <begin position="13"/>
        <end position="44"/>
    </location>
</feature>
<proteinExistence type="inferred from homology"/>
<evidence type="ECO:0000256" key="4">
    <source>
        <dbReference type="SAM" id="MobiDB-lite"/>
    </source>
</evidence>
<comment type="caution">
    <text evidence="6">The sequence shown here is derived from an EMBL/GenBank/DDBJ whole genome shotgun (WGS) entry which is preliminary data.</text>
</comment>
<dbReference type="SUPFAM" id="SSF52374">
    <property type="entry name" value="Nucleotidylyl transferase"/>
    <property type="match status" value="1"/>
</dbReference>
<feature type="compositionally biased region" description="Basic and acidic residues" evidence="4">
    <location>
        <begin position="14"/>
        <end position="24"/>
    </location>
</feature>
<dbReference type="PANTHER" id="PTHR32295:SF45">
    <property type="entry name" value="PROTEIN IQ-DOMAIN 19"/>
    <property type="match status" value="1"/>
</dbReference>
<feature type="compositionally biased region" description="Low complexity" evidence="4">
    <location>
        <begin position="377"/>
        <end position="409"/>
    </location>
</feature>
<dbReference type="InterPro" id="IPR014729">
    <property type="entry name" value="Rossmann-like_a/b/a_fold"/>
</dbReference>
<dbReference type="InterPro" id="IPR000048">
    <property type="entry name" value="IQ_motif_EF-hand-BS"/>
</dbReference>
<dbReference type="InterPro" id="IPR025064">
    <property type="entry name" value="DUF4005"/>
</dbReference>
<reference evidence="6 7" key="1">
    <citation type="journal article" date="2023" name="bioRxiv">
        <title>Genome report: Whole genome sequence and annotation of Penstemon davidsonii.</title>
        <authorList>
            <person name="Ostevik K.L."/>
            <person name="Alabady M."/>
            <person name="Zhang M."/>
            <person name="Rausher M.D."/>
        </authorList>
    </citation>
    <scope>NUCLEOTIDE SEQUENCE [LARGE SCALE GENOMIC DNA]</scope>
    <source>
        <strain evidence="6">DNT005</strain>
        <tissue evidence="6">Whole leaf</tissue>
    </source>
</reference>
<dbReference type="Pfam" id="PF00612">
    <property type="entry name" value="IQ"/>
    <property type="match status" value="2"/>
</dbReference>
<comment type="similarity">
    <text evidence="2">Belongs to the IQD family.</text>
</comment>
<accession>A0ABR0CNN4</accession>
<feature type="region of interest" description="Disordered" evidence="4">
    <location>
        <begin position="269"/>
        <end position="322"/>
    </location>
</feature>
<gene>
    <name evidence="6" type="ORF">RD792_017400</name>
</gene>